<evidence type="ECO:0000313" key="1">
    <source>
        <dbReference type="EMBL" id="MEM0575118.1"/>
    </source>
</evidence>
<reference evidence="1 2" key="1">
    <citation type="submission" date="2024-03" db="EMBL/GenBank/DDBJ databases">
        <title>Two novel species of the genus Flavobacterium exhibiting potentially degradation of complex polysaccharides.</title>
        <authorList>
            <person name="Lian X."/>
        </authorList>
    </citation>
    <scope>NUCLEOTIDE SEQUENCE [LARGE SCALE GENOMIC DNA]</scope>
    <source>
        <strain evidence="1 2">N6</strain>
    </source>
</reference>
<comment type="caution">
    <text evidence="1">The sequence shown here is derived from an EMBL/GenBank/DDBJ whole genome shotgun (WGS) entry which is preliminary data.</text>
</comment>
<dbReference type="NCBIfam" id="TIGR03514">
    <property type="entry name" value="GldB_lipo"/>
    <property type="match status" value="1"/>
</dbReference>
<dbReference type="InterPro" id="IPR019853">
    <property type="entry name" value="GldB-like"/>
</dbReference>
<evidence type="ECO:0000313" key="2">
    <source>
        <dbReference type="Proteomes" id="UP001468798"/>
    </source>
</evidence>
<name>A0ABU9NKB6_9FLAO</name>
<keyword evidence="2" id="KW-1185">Reference proteome</keyword>
<dbReference type="PROSITE" id="PS51257">
    <property type="entry name" value="PROKAR_LIPOPROTEIN"/>
    <property type="match status" value="1"/>
</dbReference>
<gene>
    <name evidence="1" type="primary">gldB</name>
    <name evidence="1" type="ORF">WFZ86_01300</name>
</gene>
<dbReference type="EMBL" id="JBCGDP010000001">
    <property type="protein sequence ID" value="MEM0575118.1"/>
    <property type="molecule type" value="Genomic_DNA"/>
</dbReference>
<organism evidence="1 2">
    <name type="scientific">Flavobacterium polysaccharolyticum</name>
    <dbReference type="NCBI Taxonomy" id="3133148"/>
    <lineage>
        <taxon>Bacteria</taxon>
        <taxon>Pseudomonadati</taxon>
        <taxon>Bacteroidota</taxon>
        <taxon>Flavobacteriia</taxon>
        <taxon>Flavobacteriales</taxon>
        <taxon>Flavobacteriaceae</taxon>
        <taxon>Flavobacterium</taxon>
    </lineage>
</organism>
<accession>A0ABU9NKB6</accession>
<dbReference type="Pfam" id="PF25594">
    <property type="entry name" value="GldB_lipo"/>
    <property type="match status" value="1"/>
</dbReference>
<dbReference type="Proteomes" id="UP001468798">
    <property type="component" value="Unassembled WGS sequence"/>
</dbReference>
<keyword evidence="1" id="KW-0449">Lipoprotein</keyword>
<dbReference type="RefSeq" id="WP_342690261.1">
    <property type="nucleotide sequence ID" value="NZ_JBCGDP010000001.1"/>
</dbReference>
<protein>
    <submittedName>
        <fullName evidence="1">Gliding motility lipoprotein GldB</fullName>
    </submittedName>
</protein>
<proteinExistence type="predicted"/>
<sequence length="318" mass="37774">MKIYLLPLAICFFLLSCEKKNKIEKAVEEIPVEIKVDRFDKAFFETKPEDLHQLKQKYPYFFPAGTDDAIWIEKMQHPQWRELYGEVQKKYADFSSINQEIETLFKHIQFYFPKTKSPKVVTLISEMDYNTKTIYADSLVIVSLELYLGKNHKFYQFPEYIKQNFEPTQIVPDIASSFLQAKMVPDTDRTFMSQMIYLGKELYIKELLLPEYTDAARIGYTPEQIKWCIENEGYIWRYFIDKEMLYSVDAKLIPRFLSPAPFSKFYLEIDNDSPGQVGAWIGWQIVRSYMKNNDITINELLNKKAKEIFEQSKYKPKK</sequence>